<keyword evidence="4" id="KW-1185">Reference proteome</keyword>
<reference evidence="3 4" key="1">
    <citation type="journal article" date="2015" name="Genome Biol.">
        <title>Comparative genomics of Steinernema reveals deeply conserved gene regulatory networks.</title>
        <authorList>
            <person name="Dillman A.R."/>
            <person name="Macchietto M."/>
            <person name="Porter C.F."/>
            <person name="Rogers A."/>
            <person name="Williams B."/>
            <person name="Antoshechkin I."/>
            <person name="Lee M.M."/>
            <person name="Goodwin Z."/>
            <person name="Lu X."/>
            <person name="Lewis E.E."/>
            <person name="Goodrich-Blair H."/>
            <person name="Stock S.P."/>
            <person name="Adams B.J."/>
            <person name="Sternberg P.W."/>
            <person name="Mortazavi A."/>
        </authorList>
    </citation>
    <scope>NUCLEOTIDE SEQUENCE [LARGE SCALE GENOMIC DNA]</scope>
    <source>
        <strain evidence="3 4">ALL</strain>
    </source>
</reference>
<dbReference type="OrthoDB" id="5868829at2759"/>
<comment type="caution">
    <text evidence="3">The sequence shown here is derived from an EMBL/GenBank/DDBJ whole genome shotgun (WGS) entry which is preliminary data.</text>
</comment>
<accession>A0A4U5MM97</accession>
<feature type="transmembrane region" description="Helical" evidence="2">
    <location>
        <begin position="204"/>
        <end position="224"/>
    </location>
</feature>
<feature type="compositionally biased region" description="Basic residues" evidence="1">
    <location>
        <begin position="19"/>
        <end position="35"/>
    </location>
</feature>
<evidence type="ECO:0000313" key="3">
    <source>
        <dbReference type="EMBL" id="TKR70620.1"/>
    </source>
</evidence>
<evidence type="ECO:0000313" key="4">
    <source>
        <dbReference type="Proteomes" id="UP000298663"/>
    </source>
</evidence>
<organism evidence="3 4">
    <name type="scientific">Steinernema carpocapsae</name>
    <name type="common">Entomopathogenic nematode</name>
    <dbReference type="NCBI Taxonomy" id="34508"/>
    <lineage>
        <taxon>Eukaryota</taxon>
        <taxon>Metazoa</taxon>
        <taxon>Ecdysozoa</taxon>
        <taxon>Nematoda</taxon>
        <taxon>Chromadorea</taxon>
        <taxon>Rhabditida</taxon>
        <taxon>Tylenchina</taxon>
        <taxon>Panagrolaimomorpha</taxon>
        <taxon>Strongyloidoidea</taxon>
        <taxon>Steinernematidae</taxon>
        <taxon>Steinernema</taxon>
    </lineage>
</organism>
<dbReference type="AlphaFoldDB" id="A0A4U5MM97"/>
<keyword evidence="2" id="KW-0812">Transmembrane</keyword>
<keyword evidence="2" id="KW-1133">Transmembrane helix</keyword>
<sequence length="304" mass="34060">MSGEVASRELGLKRMSGAPKKRRKIASSKEKRRRSRKDDIPEAKSIENLLDLTNLEPSHISPYDDITSSHSEIAEIFSAASRLSNLSEKLSELSNASSRSNESLRLPIVRVRSATNLSAVQEADENYDKPSLKDQKTRGTTSASDKALDIPSCPPAERVNSVRPIELKRRHTSADFTKFVDAGALIFKETCLTAYDFVRYTIRYPTPTSIFMVLAVVYMVAFYLELSAATAMQMAISSVWPFFHVILRIVESLFTGVGHWIAQADDLGQAVYCDMASTWCHKFDLMCDSQCSYTSFAMDRMRTP</sequence>
<feature type="compositionally biased region" description="Basic and acidic residues" evidence="1">
    <location>
        <begin position="1"/>
        <end position="12"/>
    </location>
</feature>
<gene>
    <name evidence="3" type="ORF">L596_022623</name>
</gene>
<name>A0A4U5MM97_STECR</name>
<evidence type="ECO:0000256" key="1">
    <source>
        <dbReference type="SAM" id="MobiDB-lite"/>
    </source>
</evidence>
<keyword evidence="2" id="KW-0472">Membrane</keyword>
<evidence type="ECO:0000256" key="2">
    <source>
        <dbReference type="SAM" id="Phobius"/>
    </source>
</evidence>
<dbReference type="EMBL" id="AZBU02000007">
    <property type="protein sequence ID" value="TKR70620.1"/>
    <property type="molecule type" value="Genomic_DNA"/>
</dbReference>
<dbReference type="Proteomes" id="UP000298663">
    <property type="component" value="Unassembled WGS sequence"/>
</dbReference>
<reference evidence="3 4" key="2">
    <citation type="journal article" date="2019" name="G3 (Bethesda)">
        <title>Hybrid Assembly of the Genome of the Entomopathogenic Nematode Steinernema carpocapsae Identifies the X-Chromosome.</title>
        <authorList>
            <person name="Serra L."/>
            <person name="Macchietto M."/>
            <person name="Macias-Munoz A."/>
            <person name="McGill C.J."/>
            <person name="Rodriguez I.M."/>
            <person name="Rodriguez B."/>
            <person name="Murad R."/>
            <person name="Mortazavi A."/>
        </authorList>
    </citation>
    <scope>NUCLEOTIDE SEQUENCE [LARGE SCALE GENOMIC DNA]</scope>
    <source>
        <strain evidence="3 4">ALL</strain>
    </source>
</reference>
<protein>
    <submittedName>
        <fullName evidence="3">Uncharacterized protein</fullName>
    </submittedName>
</protein>
<feature type="region of interest" description="Disordered" evidence="1">
    <location>
        <begin position="122"/>
        <end position="149"/>
    </location>
</feature>
<proteinExistence type="predicted"/>
<feature type="compositionally biased region" description="Basic and acidic residues" evidence="1">
    <location>
        <begin position="126"/>
        <end position="137"/>
    </location>
</feature>
<feature type="region of interest" description="Disordered" evidence="1">
    <location>
        <begin position="1"/>
        <end position="42"/>
    </location>
</feature>